<evidence type="ECO:0000256" key="4">
    <source>
        <dbReference type="ARBA" id="ARBA00022771"/>
    </source>
</evidence>
<dbReference type="PANTHER" id="PTHR23323:SF24">
    <property type="entry name" value="VACUOLAR PROTEIN SORTING-ASSOCIATED PROTEIN 11 HOMOLOG"/>
    <property type="match status" value="1"/>
</dbReference>
<keyword evidence="2" id="KW-0813">Transport</keyword>
<dbReference type="CDD" id="cd16688">
    <property type="entry name" value="RING-H2_Vps11"/>
    <property type="match status" value="1"/>
</dbReference>
<sequence>MASVDVVVTCTASGKGLLLFGDNTGVVYVMTRTFDLGSFKAYEDSVQLMTQVKSHNVVITVGSDEAGIARIIKVWNVERVPLGGAPQELRTIEITHDKPMVTCIAASDDLNHLAVGLADGTVLVAKGDYTRHRTTNKGFRTLFQSRQPVMGLHFVPHAGDRRVALYISTAGETVHAQLEPQEAINSLDALGSQLGCSAIMDDGHLWIARDEVLAMYMAEGQARSLPFPGQKQKLLAARDYLILVNQMAQDSSLAAGKVQSVAVCDPVNKFVAFENSFRDVDHVLYEWSTVFILCDGGKLFQLVEHDFETKIGSLIKRSRFEIAVNLAKRYQTEREGISDMLMSIYIRYAEKLYSQKKYEDAVRQYIKTIGALEPSYVIRRFLDSQQIQNLTDYLQALHDKQAADKNHTTLLLNCYTKLKNEERLNEFIMADKELNFDLTTAMTVCRQAKYYKQALFLAEKFKQHEWYLKIQLENTKDYKAALEYIQKLPFNSVCRELDQYGKHLMDALPELCTAFLKTLCTGYTDPELKDEPPRKASPERYIVLFAGHPNHLLDFLEFMTTDYFTASLDEENRNIDDHEKEIETVCAFGASSPLPNTFRVRVLCVVFICALLQYRHQTAESVAKIHELQTQAKTFEVGRCELCPERLRLPAIHFLCGHSYHQRCILNAEECTICHDRHETKLRRMEGAEVDHEKFLHRLDHSNHTRRFSAIAEYFGQNLFRTLTAAVSGFDDGLLIQTLGPTGLVLTDAHYQAGEFFNGSAATRLTTPPVAPSASVCLWPDGSVFAVDNNTLTYTTSDGTIRASQALYELATPNATLACDPSQANPTVIFGVESSSNPSNPRIPPHPLLFRCSYLASTQQLGCNQTQARRNTRFTWTPDQVLTASAYSISKHNRLPASELLYPNQPHGPKDHDPLGPTAYCNQLQFQTAVFPLNHQYVAIITPTSELQILEMGPHFPTCRELVHRTLPTIKDPSRARIYSLTANGTLAMLVHQAVDADCVSLYALGFDPSHEHGIFNLSTARDLPGVRLDTHAFVVSNEQLLVVGPVMQPANVLLDDNDWTSAARRRTARATASTRPDVKAFNASKYSYFDQNPGHGPSSSVLLPAMISGIAAVGLLLFLAFANVVRQRKKRGATDEASIALVSPAAVMSEDFGSEFELVQLLSLHPSQNIPAGYWTTNGMSKLIQDIMSLEEQNQRQELSIRLLDKFSSALEHITFDHMSELPTQPLELLPEVYLQPLSRPSDVTPNFEDTHSLADLDFNKLYGFIYAWLRWTSGRVQKLKLNLAQDMDQDSSWVQCLFGNDSQAILQQVLVICDNLASDNLPEAKRPYLAIATCIRMYCKRYHENDDEPFCKCCRTMIEDVECLPGQPYRFDHRMMLEFTVADFKQQEGAKQQQGNRLKKKTKEVSASSASTPDEEPPHASKRSKVGENLSEYSFDSLA</sequence>
<dbReference type="STRING" id="81824.A9V5W7"/>
<evidence type="ECO:0000256" key="8">
    <source>
        <dbReference type="ARBA" id="ARBA00029433"/>
    </source>
</evidence>
<evidence type="ECO:0000256" key="1">
    <source>
        <dbReference type="ARBA" id="ARBA00007070"/>
    </source>
</evidence>
<evidence type="ECO:0000256" key="3">
    <source>
        <dbReference type="ARBA" id="ARBA00022723"/>
    </source>
</evidence>
<dbReference type="Pfam" id="PF23341">
    <property type="entry name" value="PEP5_VPS11_N"/>
    <property type="match status" value="1"/>
</dbReference>
<keyword evidence="15" id="KW-1185">Reference proteome</keyword>
<evidence type="ECO:0000256" key="5">
    <source>
        <dbReference type="ARBA" id="ARBA00022833"/>
    </source>
</evidence>
<dbReference type="GO" id="GO:0007033">
    <property type="term" value="P:vacuole organization"/>
    <property type="evidence" value="ECO:0000318"/>
    <property type="project" value="GO_Central"/>
</dbReference>
<dbReference type="eggNOG" id="KOG2114">
    <property type="taxonomic scope" value="Eukaryota"/>
</dbReference>
<gene>
    <name evidence="14" type="ORF">MONBRDRAFT_10328</name>
</gene>
<dbReference type="GO" id="GO:0030897">
    <property type="term" value="C:HOPS complex"/>
    <property type="evidence" value="ECO:0000318"/>
    <property type="project" value="GO_Central"/>
</dbReference>
<dbReference type="GO" id="GO:0007032">
    <property type="term" value="P:endosome organization"/>
    <property type="evidence" value="ECO:0000318"/>
    <property type="project" value="GO_Central"/>
</dbReference>
<dbReference type="InterPro" id="IPR016024">
    <property type="entry name" value="ARM-type_fold"/>
</dbReference>
<comment type="similarity">
    <text evidence="1">Belongs to the VPS11 family.</text>
</comment>
<evidence type="ECO:0000256" key="6">
    <source>
        <dbReference type="ARBA" id="ARBA00022927"/>
    </source>
</evidence>
<dbReference type="PROSITE" id="PS50089">
    <property type="entry name" value="ZF_RING_2"/>
    <property type="match status" value="1"/>
</dbReference>
<feature type="transmembrane region" description="Helical" evidence="12">
    <location>
        <begin position="1102"/>
        <end position="1123"/>
    </location>
</feature>
<evidence type="ECO:0000256" key="11">
    <source>
        <dbReference type="SAM" id="MobiDB-lite"/>
    </source>
</evidence>
<dbReference type="GO" id="GO:0006886">
    <property type="term" value="P:intracellular protein transport"/>
    <property type="evidence" value="ECO:0007669"/>
    <property type="project" value="UniProtKB-UniRule"/>
</dbReference>
<evidence type="ECO:0000259" key="13">
    <source>
        <dbReference type="PROSITE" id="PS50089"/>
    </source>
</evidence>
<feature type="region of interest" description="Disordered" evidence="11">
    <location>
        <begin position="1391"/>
        <end position="1441"/>
    </location>
</feature>
<evidence type="ECO:0000256" key="9">
    <source>
        <dbReference type="PROSITE-ProRule" id="PRU00175"/>
    </source>
</evidence>
<keyword evidence="4 9" id="KW-0863">Zinc-finger</keyword>
<keyword evidence="6" id="KW-0653">Protein transport</keyword>
<keyword evidence="12" id="KW-0812">Transmembrane</keyword>
<keyword evidence="5" id="KW-0862">Zinc</keyword>
<dbReference type="Proteomes" id="UP000001357">
    <property type="component" value="Unassembled WGS sequence"/>
</dbReference>
<dbReference type="KEGG" id="mbr:MONBRDRAFT_10328"/>
<dbReference type="Pfam" id="PF23356">
    <property type="entry name" value="TPR_PEP5_VPS11"/>
    <property type="match status" value="1"/>
</dbReference>
<evidence type="ECO:0000256" key="7">
    <source>
        <dbReference type="ARBA" id="ARBA00023136"/>
    </source>
</evidence>
<accession>A9V5W7</accession>
<dbReference type="InterPro" id="IPR057307">
    <property type="entry name" value="PEP5_VPS11_N"/>
</dbReference>
<organism evidence="14 15">
    <name type="scientific">Monosiga brevicollis</name>
    <name type="common">Choanoflagellate</name>
    <dbReference type="NCBI Taxonomy" id="81824"/>
    <lineage>
        <taxon>Eukaryota</taxon>
        <taxon>Choanoflagellata</taxon>
        <taxon>Craspedida</taxon>
        <taxon>Salpingoecidae</taxon>
        <taxon>Monosiga</taxon>
    </lineage>
</organism>
<feature type="repeat" description="CHCR" evidence="10">
    <location>
        <begin position="365"/>
        <end position="513"/>
    </location>
</feature>
<dbReference type="GO" id="GO:0005768">
    <property type="term" value="C:endosome"/>
    <property type="evidence" value="ECO:0000318"/>
    <property type="project" value="GO_Central"/>
</dbReference>
<name>A9V5W7_MONBE</name>
<dbReference type="InterPro" id="IPR011990">
    <property type="entry name" value="TPR-like_helical_dom_sf"/>
</dbReference>
<dbReference type="RefSeq" id="XP_001748127.1">
    <property type="nucleotide sequence ID" value="XM_001748075.1"/>
</dbReference>
<dbReference type="GO" id="GO:0030674">
    <property type="term" value="F:protein-macromolecule adaptor activity"/>
    <property type="evidence" value="ECO:0000318"/>
    <property type="project" value="GO_Central"/>
</dbReference>
<dbReference type="Gene3D" id="1.25.40.10">
    <property type="entry name" value="Tetratricopeptide repeat domain"/>
    <property type="match status" value="1"/>
</dbReference>
<protein>
    <recommendedName>
        <fullName evidence="13">RING-type domain-containing protein</fullName>
    </recommendedName>
</protein>
<dbReference type="PROSITE" id="PS50236">
    <property type="entry name" value="CHCR"/>
    <property type="match status" value="1"/>
</dbReference>
<dbReference type="EMBL" id="CH991561">
    <property type="protein sequence ID" value="EDQ87184.1"/>
    <property type="molecule type" value="Genomic_DNA"/>
</dbReference>
<dbReference type="Gene3D" id="2.130.10.10">
    <property type="entry name" value="YVTN repeat-like/Quinoprotein amine dehydrogenase"/>
    <property type="match status" value="1"/>
</dbReference>
<evidence type="ECO:0000256" key="12">
    <source>
        <dbReference type="SAM" id="Phobius"/>
    </source>
</evidence>
<evidence type="ECO:0000256" key="2">
    <source>
        <dbReference type="ARBA" id="ARBA00022448"/>
    </source>
</evidence>
<dbReference type="GO" id="GO:0048284">
    <property type="term" value="P:organelle fusion"/>
    <property type="evidence" value="ECO:0000318"/>
    <property type="project" value="GO_Central"/>
</dbReference>
<keyword evidence="3" id="KW-0479">Metal-binding</keyword>
<evidence type="ECO:0000313" key="14">
    <source>
        <dbReference type="EMBL" id="EDQ87184.1"/>
    </source>
</evidence>
<proteinExistence type="inferred from homology"/>
<dbReference type="GO" id="GO:0008270">
    <property type="term" value="F:zinc ion binding"/>
    <property type="evidence" value="ECO:0007669"/>
    <property type="project" value="UniProtKB-KW"/>
</dbReference>
<comment type="subcellular location">
    <subcellularLocation>
        <location evidence="8">Endomembrane system</location>
        <topology evidence="8">Peripheral membrane protein</topology>
        <orientation evidence="8">Cytoplasmic side</orientation>
    </subcellularLocation>
</comment>
<dbReference type="SUPFAM" id="SSF48371">
    <property type="entry name" value="ARM repeat"/>
    <property type="match status" value="1"/>
</dbReference>
<keyword evidence="12" id="KW-1133">Transmembrane helix</keyword>
<dbReference type="InterPro" id="IPR000547">
    <property type="entry name" value="Clathrin_H-chain/VPS_repeat"/>
</dbReference>
<evidence type="ECO:0000256" key="10">
    <source>
        <dbReference type="PROSITE-ProRule" id="PRU01006"/>
    </source>
</evidence>
<dbReference type="InParanoid" id="A9V5W7"/>
<reference evidence="14 15" key="1">
    <citation type="journal article" date="2008" name="Nature">
        <title>The genome of the choanoflagellate Monosiga brevicollis and the origin of metazoans.</title>
        <authorList>
            <consortium name="JGI Sequencing"/>
            <person name="King N."/>
            <person name="Westbrook M.J."/>
            <person name="Young S.L."/>
            <person name="Kuo A."/>
            <person name="Abedin M."/>
            <person name="Chapman J."/>
            <person name="Fairclough S."/>
            <person name="Hellsten U."/>
            <person name="Isogai Y."/>
            <person name="Letunic I."/>
            <person name="Marr M."/>
            <person name="Pincus D."/>
            <person name="Putnam N."/>
            <person name="Rokas A."/>
            <person name="Wright K.J."/>
            <person name="Zuzow R."/>
            <person name="Dirks W."/>
            <person name="Good M."/>
            <person name="Goodstein D."/>
            <person name="Lemons D."/>
            <person name="Li W."/>
            <person name="Lyons J.B."/>
            <person name="Morris A."/>
            <person name="Nichols S."/>
            <person name="Richter D.J."/>
            <person name="Salamov A."/>
            <person name="Bork P."/>
            <person name="Lim W.A."/>
            <person name="Manning G."/>
            <person name="Miller W.T."/>
            <person name="McGinnis W."/>
            <person name="Shapiro H."/>
            <person name="Tjian R."/>
            <person name="Grigoriev I.V."/>
            <person name="Rokhsar D."/>
        </authorList>
    </citation>
    <scope>NUCLEOTIDE SEQUENCE [LARGE SCALE GENOMIC DNA]</scope>
    <source>
        <strain evidence="15">MX1 / ATCC 50154</strain>
    </source>
</reference>
<dbReference type="InterPro" id="IPR001841">
    <property type="entry name" value="Znf_RING"/>
</dbReference>
<keyword evidence="7 12" id="KW-0472">Membrane</keyword>
<dbReference type="InterPro" id="IPR057308">
    <property type="entry name" value="CHCR_PEP5_VPS11"/>
</dbReference>
<dbReference type="GO" id="GO:0006904">
    <property type="term" value="P:vesicle docking involved in exocytosis"/>
    <property type="evidence" value="ECO:0000318"/>
    <property type="project" value="GO_Central"/>
</dbReference>
<feature type="domain" description="RING-type" evidence="13">
    <location>
        <begin position="640"/>
        <end position="675"/>
    </location>
</feature>
<evidence type="ECO:0000313" key="15">
    <source>
        <dbReference type="Proteomes" id="UP000001357"/>
    </source>
</evidence>
<dbReference type="InterPro" id="IPR015943">
    <property type="entry name" value="WD40/YVTN_repeat-like_dom_sf"/>
</dbReference>
<dbReference type="GeneID" id="5893329"/>
<dbReference type="PANTHER" id="PTHR23323">
    <property type="entry name" value="VACUOLAR PROTEIN SORTING-ASSOCIATED PROTEIN"/>
    <property type="match status" value="1"/>
</dbReference>
<dbReference type="InterPro" id="IPR036322">
    <property type="entry name" value="WD40_repeat_dom_sf"/>
</dbReference>
<dbReference type="SUPFAM" id="SSF50978">
    <property type="entry name" value="WD40 repeat-like"/>
    <property type="match status" value="1"/>
</dbReference>